<reference evidence="1" key="1">
    <citation type="journal article" date="2016" name="Genome Announc.">
        <title>Draft Genome Sequence of the Syntrophic Lactate-Degrading Bacterium Tepidanaerobacter syntrophicus JLT.</title>
        <authorList>
            <person name="Matsuura N."/>
            <person name="Ohashi A."/>
            <person name="Tourlousse D.M."/>
            <person name="Sekiguchi Y."/>
        </authorList>
    </citation>
    <scope>NUCLEOTIDE SEQUENCE [LARGE SCALE GENOMIC DNA]</scope>
    <source>
        <strain evidence="1">JL</strain>
    </source>
</reference>
<dbReference type="AlphaFoldDB" id="A0A0U9HG04"/>
<protein>
    <submittedName>
        <fullName evidence="1">Uncharacterized protein</fullName>
    </submittedName>
</protein>
<dbReference type="Proteomes" id="UP000062160">
    <property type="component" value="Unassembled WGS sequence"/>
</dbReference>
<dbReference type="OrthoDB" id="7820733at2"/>
<dbReference type="STRING" id="224999.GCA_001485475_00186"/>
<evidence type="ECO:0000313" key="2">
    <source>
        <dbReference type="Proteomes" id="UP000062160"/>
    </source>
</evidence>
<name>A0A0U9HG04_9FIRM</name>
<organism evidence="1">
    <name type="scientific">Tepidanaerobacter syntrophicus</name>
    <dbReference type="NCBI Taxonomy" id="224999"/>
    <lineage>
        <taxon>Bacteria</taxon>
        <taxon>Bacillati</taxon>
        <taxon>Bacillota</taxon>
        <taxon>Clostridia</taxon>
        <taxon>Thermosediminibacterales</taxon>
        <taxon>Tepidanaerobacteraceae</taxon>
        <taxon>Tepidanaerobacter</taxon>
    </lineage>
</organism>
<sequence length="748" mass="82756">MALVSGLANRPILPPGWVPVNHVSGHTFQETTVENWDYNYNPSMKKWANAKDTKGNLWVWIPRFTYRAIQYADDPEIKIRFSDGINDNTNTIDGRACKKHPAFTFGDQELSGIWVAKYAAHKDLDNGGIPGFKPDKVAWRSITVNDIFINCLDLKNQLTTNADGVDSHMMKNSEWGAAAMLAKAIGNQRPDRNSNSDYKTGYGLNGIDNTGASSTTGNMTGIFDMVGNTYEYVASYVNNGHANLNTYCKALVDAESKYKDVFPVGSTDDRPNNYNAAKGLTDGMMIHETSQQGEGTTSWKNWQGNSAVSGFPSSSGPVFRRGGDCDYGNAGLAYFDSNTGNALSTYGFRTCFVVLNSAPLISGTDQDLGDKTEPFKISYQVNDTDEDDILTVVEKLNNETIRTINNAERNFTYNIEIDTETLSRLTMGATNTITITVMDNKGGAATRKYTFKRVNAAPIISGVDGSIGDKNEGFTVVYQVHDPDGDNVTITEKLNGNTIKNLSNAPQNEDIIMEISSETLYELPLNEVNTIEIRADDGKGGISYRRYTFRRTNSAPVISGSDQDLGEKTEPFTVSFSATDIEGSQMTAKIFLDDKLKETYPIIAGQTYDYTMEKLDWLQLDSTKHNIRIEVTDDDGATAIRNYTFTRVVTRLMHLFAKETDDMCTQVLVTPTYKLAEGAIFKVLVCNNVFDDEPTWEDATDQVLIGRHHNFLNETKTANKWGVGIQVIIERGTATEKSYLSGYGGAFK</sequence>
<evidence type="ECO:0000313" key="1">
    <source>
        <dbReference type="EMBL" id="GAQ24204.1"/>
    </source>
</evidence>
<dbReference type="EMBL" id="DF976999">
    <property type="protein sequence ID" value="GAQ24204.1"/>
    <property type="molecule type" value="Genomic_DNA"/>
</dbReference>
<proteinExistence type="predicted"/>
<dbReference type="RefSeq" id="WP_059031311.1">
    <property type="nucleotide sequence ID" value="NZ_DF976999.1"/>
</dbReference>
<keyword evidence="2" id="KW-1185">Reference proteome</keyword>
<gene>
    <name evidence="1" type="ORF">TSYNT_530</name>
</gene>
<accession>A0A0U9HG04</accession>